<proteinExistence type="predicted"/>
<dbReference type="EMBL" id="LS974619">
    <property type="protein sequence ID" value="CAG7883323.1"/>
    <property type="molecule type" value="Genomic_DNA"/>
</dbReference>
<reference evidence="1 2" key="1">
    <citation type="submission" date="2021-07" db="EMBL/GenBank/DDBJ databases">
        <authorList>
            <consortium name="Genoscope - CEA"/>
            <person name="William W."/>
        </authorList>
    </citation>
    <scope>NUCLEOTIDE SEQUENCE [LARGE SCALE GENOMIC DNA]</scope>
</reference>
<dbReference type="Proteomes" id="UP000694005">
    <property type="component" value="Chromosome A03"/>
</dbReference>
<organism evidence="1 2">
    <name type="scientific">Brassica campestris</name>
    <name type="common">Field mustard</name>
    <dbReference type="NCBI Taxonomy" id="3711"/>
    <lineage>
        <taxon>Eukaryota</taxon>
        <taxon>Viridiplantae</taxon>
        <taxon>Streptophyta</taxon>
        <taxon>Embryophyta</taxon>
        <taxon>Tracheophyta</taxon>
        <taxon>Spermatophyta</taxon>
        <taxon>Magnoliopsida</taxon>
        <taxon>eudicotyledons</taxon>
        <taxon>Gunneridae</taxon>
        <taxon>Pentapetalae</taxon>
        <taxon>rosids</taxon>
        <taxon>malvids</taxon>
        <taxon>Brassicales</taxon>
        <taxon>Brassicaceae</taxon>
        <taxon>Brassiceae</taxon>
        <taxon>Brassica</taxon>
    </lineage>
</organism>
<dbReference type="Gramene" id="A03p46660.2_BraZ1">
    <property type="protein sequence ID" value="A03p46660.2_BraZ1.CDS"/>
    <property type="gene ID" value="A03g46660.2_BraZ1"/>
</dbReference>
<evidence type="ECO:0000313" key="1">
    <source>
        <dbReference type="EMBL" id="CAG7883323.1"/>
    </source>
</evidence>
<gene>
    <name evidence="1" type="ORF">BRAPAZ1V2_A03P46660.2</name>
</gene>
<accession>A0A8D9GM65</accession>
<name>A0A8D9GM65_BRACM</name>
<protein>
    <submittedName>
        <fullName evidence="1">Uncharacterized protein</fullName>
    </submittedName>
</protein>
<evidence type="ECO:0000313" key="2">
    <source>
        <dbReference type="Proteomes" id="UP000694005"/>
    </source>
</evidence>
<sequence length="160" mass="19174">MYSCSSIMKWDYRRMKLTNEKLRGNKTSLLDHYYTSWKGVCWEFYHRWFFRPPGSGFLFVNPSSLRNTTPQKLLKLLKPVVIECVSHTRPAYVIEGFIWEISFCNNDKRGNKIRCKNLYQNSTVATEYRLKIFLEVEHYGFEFILRPVILMFSIVMMSEQ</sequence>
<dbReference type="AlphaFoldDB" id="A0A8D9GM65"/>